<name>A0A2M7W0H2_9BACT</name>
<comment type="caution">
    <text evidence="6">The sequence shown here is derived from an EMBL/GenBank/DDBJ whole genome shotgun (WGS) entry which is preliminary data.</text>
</comment>
<evidence type="ECO:0000313" key="6">
    <source>
        <dbReference type="EMBL" id="PJA12057.1"/>
    </source>
</evidence>
<dbReference type="GO" id="GO:0004803">
    <property type="term" value="F:transposase activity"/>
    <property type="evidence" value="ECO:0007669"/>
    <property type="project" value="InterPro"/>
</dbReference>
<dbReference type="Pfam" id="PF00872">
    <property type="entry name" value="Transposase_mut"/>
    <property type="match status" value="1"/>
</dbReference>
<dbReference type="InterPro" id="IPR001207">
    <property type="entry name" value="Transposase_mutator"/>
</dbReference>
<dbReference type="Proteomes" id="UP000228952">
    <property type="component" value="Unassembled WGS sequence"/>
</dbReference>
<evidence type="ECO:0000256" key="4">
    <source>
        <dbReference type="ARBA" id="ARBA00023125"/>
    </source>
</evidence>
<keyword evidence="5" id="KW-0233">DNA recombination</keyword>
<keyword evidence="4" id="KW-0238">DNA-binding</keyword>
<organism evidence="6 7">
    <name type="scientific">Candidatus Dojkabacteria bacterium CG_4_10_14_0_2_um_filter_Dojkabacteria_WS6_41_15</name>
    <dbReference type="NCBI Taxonomy" id="2014249"/>
    <lineage>
        <taxon>Bacteria</taxon>
        <taxon>Candidatus Dojkabacteria</taxon>
    </lineage>
</organism>
<gene>
    <name evidence="6" type="ORF">COX64_05185</name>
</gene>
<dbReference type="EMBL" id="PFQB01000131">
    <property type="protein sequence ID" value="PJA12057.1"/>
    <property type="molecule type" value="Genomic_DNA"/>
</dbReference>
<evidence type="ECO:0000256" key="2">
    <source>
        <dbReference type="ARBA" id="ARBA00010961"/>
    </source>
</evidence>
<accession>A0A2M7W0H2</accession>
<evidence type="ECO:0000256" key="1">
    <source>
        <dbReference type="ARBA" id="ARBA00002190"/>
    </source>
</evidence>
<evidence type="ECO:0000256" key="5">
    <source>
        <dbReference type="ARBA" id="ARBA00023172"/>
    </source>
</evidence>
<keyword evidence="3" id="KW-0815">Transposition</keyword>
<sequence length="298" mass="35524">MLDHIDGLSFRDLENKYHSSKSTIQRAVTAEMRKLPDNNLLTQRCCTRFSEVLIPDGKYLPIKGYSRDAVMLWGVDYAKHDFPLFFLAPSENYQSWGMYFRSLRNLKFHYKIVVCDDNKSLKQSCVRTFSKIHIQACYIHILRQVRLELHITKEPTYREFYRELRYALSVKVHHNVEYRTRLLLKLWKDALKKSEQEEMRIMSWLDGHFGEELFNYQYLPATPLTSNLIETFNGHLEDRLASIKGFESYHHAQLWLNAYVLKRRFTKFTDCGHKFRRLNGLRPIDQTKSLNIDIPDVF</sequence>
<evidence type="ECO:0000256" key="3">
    <source>
        <dbReference type="ARBA" id="ARBA00022578"/>
    </source>
</evidence>
<protein>
    <recommendedName>
        <fullName evidence="8">Mutator family transposase</fullName>
    </recommendedName>
</protein>
<proteinExistence type="inferred from homology"/>
<evidence type="ECO:0008006" key="8">
    <source>
        <dbReference type="Google" id="ProtNLM"/>
    </source>
</evidence>
<comment type="similarity">
    <text evidence="2">Belongs to the transposase mutator family.</text>
</comment>
<dbReference type="GO" id="GO:0006313">
    <property type="term" value="P:DNA transposition"/>
    <property type="evidence" value="ECO:0007669"/>
    <property type="project" value="InterPro"/>
</dbReference>
<evidence type="ECO:0000313" key="7">
    <source>
        <dbReference type="Proteomes" id="UP000228952"/>
    </source>
</evidence>
<dbReference type="AlphaFoldDB" id="A0A2M7W0H2"/>
<reference evidence="7" key="1">
    <citation type="submission" date="2017-09" db="EMBL/GenBank/DDBJ databases">
        <title>Depth-based differentiation of microbial function through sediment-hosted aquifers and enrichment of novel symbionts in the deep terrestrial subsurface.</title>
        <authorList>
            <person name="Probst A.J."/>
            <person name="Ladd B."/>
            <person name="Jarett J.K."/>
            <person name="Geller-Mcgrath D.E."/>
            <person name="Sieber C.M.K."/>
            <person name="Emerson J.B."/>
            <person name="Anantharaman K."/>
            <person name="Thomas B.C."/>
            <person name="Malmstrom R."/>
            <person name="Stieglmeier M."/>
            <person name="Klingl A."/>
            <person name="Woyke T."/>
            <person name="Ryan C.M."/>
            <person name="Banfield J.F."/>
        </authorList>
    </citation>
    <scope>NUCLEOTIDE SEQUENCE [LARGE SCALE GENOMIC DNA]</scope>
</reference>
<comment type="function">
    <text evidence="1">Required for the transposition of the insertion element.</text>
</comment>
<dbReference type="GO" id="GO:0003677">
    <property type="term" value="F:DNA binding"/>
    <property type="evidence" value="ECO:0007669"/>
    <property type="project" value="UniProtKB-KW"/>
</dbReference>